<comment type="caution">
    <text evidence="1">The sequence shown here is derived from an EMBL/GenBank/DDBJ whole genome shotgun (WGS) entry which is preliminary data.</text>
</comment>
<dbReference type="CDD" id="cd11660">
    <property type="entry name" value="SANT_TRF"/>
    <property type="match status" value="1"/>
</dbReference>
<dbReference type="SMART" id="SM00717">
    <property type="entry name" value="SANT"/>
    <property type="match status" value="1"/>
</dbReference>
<keyword evidence="2" id="KW-1185">Reference proteome</keyword>
<dbReference type="Proteomes" id="UP001642484">
    <property type="component" value="Unassembled WGS sequence"/>
</dbReference>
<proteinExistence type="predicted"/>
<accession>A0ABP0MPI7</accession>
<dbReference type="InterPro" id="IPR017930">
    <property type="entry name" value="Myb_dom"/>
</dbReference>
<dbReference type="Gene3D" id="1.10.10.60">
    <property type="entry name" value="Homeodomain-like"/>
    <property type="match status" value="1"/>
</dbReference>
<dbReference type="InterPro" id="IPR009057">
    <property type="entry name" value="Homeodomain-like_sf"/>
</dbReference>
<dbReference type="PROSITE" id="PS51294">
    <property type="entry name" value="HTH_MYB"/>
    <property type="match status" value="1"/>
</dbReference>
<dbReference type="PANTHER" id="PTHR46734:SF1">
    <property type="entry name" value="TELOMERIC REPEAT-BINDING FACTOR 1"/>
    <property type="match status" value="1"/>
</dbReference>
<dbReference type="Pfam" id="PF13921">
    <property type="entry name" value="Myb_DNA-bind_6"/>
    <property type="match status" value="1"/>
</dbReference>
<evidence type="ECO:0000313" key="2">
    <source>
        <dbReference type="Proteomes" id="UP001642484"/>
    </source>
</evidence>
<protein>
    <submittedName>
        <fullName evidence="1">Uncharacterized protein</fullName>
    </submittedName>
</protein>
<name>A0ABP0MPI7_9DINO</name>
<dbReference type="InterPro" id="IPR001005">
    <property type="entry name" value="SANT/Myb"/>
</dbReference>
<dbReference type="InterPro" id="IPR052450">
    <property type="entry name" value="TRBD-Containing_Protein"/>
</dbReference>
<reference evidence="1 2" key="1">
    <citation type="submission" date="2024-02" db="EMBL/GenBank/DDBJ databases">
        <authorList>
            <person name="Chen Y."/>
            <person name="Shah S."/>
            <person name="Dougan E. K."/>
            <person name="Thang M."/>
            <person name="Chan C."/>
        </authorList>
    </citation>
    <scope>NUCLEOTIDE SEQUENCE [LARGE SCALE GENOMIC DNA]</scope>
</reference>
<evidence type="ECO:0000313" key="1">
    <source>
        <dbReference type="EMBL" id="CAK9052622.1"/>
    </source>
</evidence>
<dbReference type="PANTHER" id="PTHR46734">
    <property type="entry name" value="TELOMERIC REPEAT-BINDING FACTOR 1 TERF1"/>
    <property type="match status" value="1"/>
</dbReference>
<sequence length="300" mass="32403">MVATVDEVNEEAIRLLKDAKDVQQFCDAASRLGESAKEVPEAIQCVLLRLVARLAKVLRLLCSSPGPMLLNAASDWAQQVQKSPEHGLETLLEVRDVGLAEGVISSADVRTGVSLLLPKMLQAGQRICNFLAIKGKGGLETIELSDSQNSVGADAAGQAASSIAQTRKRPRPQPAQPAQPVQPPAAQVAQVAPSVDIFSEPLLSDLPKQPSQPVKKVRSAAPVSSDGDSFVAKDGPARPRRGYNVWTEAEEQRLIAGYKKYGKDWKMIRANCGLEHRDNVQIKDKWRVLQKNGTMSGNTT</sequence>
<dbReference type="PROSITE" id="PS50090">
    <property type="entry name" value="MYB_LIKE"/>
    <property type="match status" value="1"/>
</dbReference>
<gene>
    <name evidence="1" type="ORF">CCMP2556_LOCUS26532</name>
</gene>
<organism evidence="1 2">
    <name type="scientific">Durusdinium trenchii</name>
    <dbReference type="NCBI Taxonomy" id="1381693"/>
    <lineage>
        <taxon>Eukaryota</taxon>
        <taxon>Sar</taxon>
        <taxon>Alveolata</taxon>
        <taxon>Dinophyceae</taxon>
        <taxon>Suessiales</taxon>
        <taxon>Symbiodiniaceae</taxon>
        <taxon>Durusdinium</taxon>
    </lineage>
</organism>
<dbReference type="SUPFAM" id="SSF46689">
    <property type="entry name" value="Homeodomain-like"/>
    <property type="match status" value="1"/>
</dbReference>
<dbReference type="EMBL" id="CAXAMN010018557">
    <property type="protein sequence ID" value="CAK9052622.1"/>
    <property type="molecule type" value="Genomic_DNA"/>
</dbReference>